<evidence type="ECO:0000313" key="2">
    <source>
        <dbReference type="EMBL" id="NME72813.1"/>
    </source>
</evidence>
<gene>
    <name evidence="2" type="ORF">HHU12_32955</name>
</gene>
<evidence type="ECO:0000313" key="3">
    <source>
        <dbReference type="Proteomes" id="UP000576082"/>
    </source>
</evidence>
<evidence type="ECO:0000256" key="1">
    <source>
        <dbReference type="SAM" id="SignalP"/>
    </source>
</evidence>
<dbReference type="Proteomes" id="UP000576082">
    <property type="component" value="Unassembled WGS sequence"/>
</dbReference>
<feature type="chain" id="PRO_5031072833" description="DUF4595 domain-containing protein" evidence="1">
    <location>
        <begin position="22"/>
        <end position="227"/>
    </location>
</feature>
<evidence type="ECO:0008006" key="4">
    <source>
        <dbReference type="Google" id="ProtNLM"/>
    </source>
</evidence>
<reference evidence="2 3" key="1">
    <citation type="submission" date="2020-04" db="EMBL/GenBank/DDBJ databases">
        <title>Flammeovirga sp. SR4, a novel species isolated from seawater.</title>
        <authorList>
            <person name="Wang X."/>
        </authorList>
    </citation>
    <scope>NUCLEOTIDE SEQUENCE [LARGE SCALE GENOMIC DNA]</scope>
    <source>
        <strain evidence="2 3">ATCC 23126</strain>
    </source>
</reference>
<keyword evidence="3" id="KW-1185">Reference proteome</keyword>
<dbReference type="PROSITE" id="PS51257">
    <property type="entry name" value="PROKAR_LIPOPROTEIN"/>
    <property type="match status" value="1"/>
</dbReference>
<name>A0A7X9S1S1_9BACT</name>
<dbReference type="RefSeq" id="WP_169660981.1">
    <property type="nucleotide sequence ID" value="NZ_JABANE010000213.1"/>
</dbReference>
<feature type="signal peptide" evidence="1">
    <location>
        <begin position="1"/>
        <end position="21"/>
    </location>
</feature>
<dbReference type="EMBL" id="JABANE010000213">
    <property type="protein sequence ID" value="NME72813.1"/>
    <property type="molecule type" value="Genomic_DNA"/>
</dbReference>
<dbReference type="AlphaFoldDB" id="A0A7X9S1S1"/>
<comment type="caution">
    <text evidence="2">The sequence shown here is derived from an EMBL/GenBank/DDBJ whole genome shotgun (WGS) entry which is preliminary data.</text>
</comment>
<accession>A0A7X9S1S1</accession>
<keyword evidence="1" id="KW-0732">Signal</keyword>
<sequence>MKNIYLIFAMLIAMVSCNNQEEVIAPSQEPRSISVTPTVDLVVSPMSGKHEAQDGLLTDNYLMSVTDDLGNNKTIYIDDITDDMTYDIDSMYGTVYINVYREGRGEPYKHYTLTGEAIIPPAQISTTIEMANRQYAYLVVNAPVGTVNKIYRKYDEHNTFYNTNDTEYDGRYAYFSQGDMFEVIIEYTDGSYEMFNTGYLNTDTRGPSMILTTMYQINNLTKKVSKT</sequence>
<proteinExistence type="predicted"/>
<feature type="non-terminal residue" evidence="2">
    <location>
        <position position="227"/>
    </location>
</feature>
<organism evidence="2 3">
    <name type="scientific">Flammeovirga aprica JL-4</name>
    <dbReference type="NCBI Taxonomy" id="694437"/>
    <lineage>
        <taxon>Bacteria</taxon>
        <taxon>Pseudomonadati</taxon>
        <taxon>Bacteroidota</taxon>
        <taxon>Cytophagia</taxon>
        <taxon>Cytophagales</taxon>
        <taxon>Flammeovirgaceae</taxon>
        <taxon>Flammeovirga</taxon>
    </lineage>
</organism>
<protein>
    <recommendedName>
        <fullName evidence="4">DUF4595 domain-containing protein</fullName>
    </recommendedName>
</protein>